<evidence type="ECO:0000256" key="1">
    <source>
        <dbReference type="SAM" id="MobiDB-lite"/>
    </source>
</evidence>
<accession>A0A4V4HBJ3</accession>
<evidence type="ECO:0000313" key="3">
    <source>
        <dbReference type="Proteomes" id="UP000297245"/>
    </source>
</evidence>
<dbReference type="AlphaFoldDB" id="A0A4V4HBJ3"/>
<dbReference type="EMBL" id="ML179994">
    <property type="protein sequence ID" value="THU79665.1"/>
    <property type="molecule type" value="Genomic_DNA"/>
</dbReference>
<organism evidence="2 3">
    <name type="scientific">Dendrothele bispora (strain CBS 962.96)</name>
    <dbReference type="NCBI Taxonomy" id="1314807"/>
    <lineage>
        <taxon>Eukaryota</taxon>
        <taxon>Fungi</taxon>
        <taxon>Dikarya</taxon>
        <taxon>Basidiomycota</taxon>
        <taxon>Agaricomycotina</taxon>
        <taxon>Agaricomycetes</taxon>
        <taxon>Agaricomycetidae</taxon>
        <taxon>Agaricales</taxon>
        <taxon>Agaricales incertae sedis</taxon>
        <taxon>Dendrothele</taxon>
    </lineage>
</organism>
<sequence>MNRFEKPGFKRRLQKPIGFEVAVGLVRVKTTEAETQQAEKPKKTKVTFQVSARQPVLLRTGGLVFGTKLVSVEADEEDNEEEVHSGDGGEDVSDEVRETKEEYDLEVEDTEADISVLGTIEDKDFVRQHGWEELAGGLQAEVVLRAEVSEVPSNH</sequence>
<gene>
    <name evidence="2" type="ORF">K435DRAFT_810527</name>
</gene>
<protein>
    <submittedName>
        <fullName evidence="2">Uncharacterized protein</fullName>
    </submittedName>
</protein>
<proteinExistence type="predicted"/>
<keyword evidence="3" id="KW-1185">Reference proteome</keyword>
<name>A0A4V4HBJ3_DENBC</name>
<evidence type="ECO:0000313" key="2">
    <source>
        <dbReference type="EMBL" id="THU79665.1"/>
    </source>
</evidence>
<reference evidence="2 3" key="1">
    <citation type="journal article" date="2019" name="Nat. Ecol. Evol.">
        <title>Megaphylogeny resolves global patterns of mushroom evolution.</title>
        <authorList>
            <person name="Varga T."/>
            <person name="Krizsan K."/>
            <person name="Foldi C."/>
            <person name="Dima B."/>
            <person name="Sanchez-Garcia M."/>
            <person name="Sanchez-Ramirez S."/>
            <person name="Szollosi G.J."/>
            <person name="Szarkandi J.G."/>
            <person name="Papp V."/>
            <person name="Albert L."/>
            <person name="Andreopoulos W."/>
            <person name="Angelini C."/>
            <person name="Antonin V."/>
            <person name="Barry K.W."/>
            <person name="Bougher N.L."/>
            <person name="Buchanan P."/>
            <person name="Buyck B."/>
            <person name="Bense V."/>
            <person name="Catcheside P."/>
            <person name="Chovatia M."/>
            <person name="Cooper J."/>
            <person name="Damon W."/>
            <person name="Desjardin D."/>
            <person name="Finy P."/>
            <person name="Geml J."/>
            <person name="Haridas S."/>
            <person name="Hughes K."/>
            <person name="Justo A."/>
            <person name="Karasinski D."/>
            <person name="Kautmanova I."/>
            <person name="Kiss B."/>
            <person name="Kocsube S."/>
            <person name="Kotiranta H."/>
            <person name="LaButti K.M."/>
            <person name="Lechner B.E."/>
            <person name="Liimatainen K."/>
            <person name="Lipzen A."/>
            <person name="Lukacs Z."/>
            <person name="Mihaltcheva S."/>
            <person name="Morgado L.N."/>
            <person name="Niskanen T."/>
            <person name="Noordeloos M.E."/>
            <person name="Ohm R.A."/>
            <person name="Ortiz-Santana B."/>
            <person name="Ovrebo C."/>
            <person name="Racz N."/>
            <person name="Riley R."/>
            <person name="Savchenko A."/>
            <person name="Shiryaev A."/>
            <person name="Soop K."/>
            <person name="Spirin V."/>
            <person name="Szebenyi C."/>
            <person name="Tomsovsky M."/>
            <person name="Tulloss R.E."/>
            <person name="Uehling J."/>
            <person name="Grigoriev I.V."/>
            <person name="Vagvolgyi C."/>
            <person name="Papp T."/>
            <person name="Martin F.M."/>
            <person name="Miettinen O."/>
            <person name="Hibbett D.S."/>
            <person name="Nagy L.G."/>
        </authorList>
    </citation>
    <scope>NUCLEOTIDE SEQUENCE [LARGE SCALE GENOMIC DNA]</scope>
    <source>
        <strain evidence="2 3">CBS 962.96</strain>
    </source>
</reference>
<dbReference type="Proteomes" id="UP000297245">
    <property type="component" value="Unassembled WGS sequence"/>
</dbReference>
<feature type="region of interest" description="Disordered" evidence="1">
    <location>
        <begin position="73"/>
        <end position="105"/>
    </location>
</feature>